<feature type="binding site" evidence="6">
    <location>
        <position position="110"/>
    </location>
    <ligand>
        <name>S-adenosyl-L-methionine</name>
        <dbReference type="ChEBI" id="CHEBI:59789"/>
    </ligand>
</feature>
<keyword evidence="3 6" id="KW-0489">Methyltransferase</keyword>
<keyword evidence="2 6" id="KW-0698">rRNA processing</keyword>
<feature type="binding site" evidence="6">
    <location>
        <position position="103"/>
    </location>
    <ligand>
        <name>S-adenosyl-L-methionine</name>
        <dbReference type="ChEBI" id="CHEBI:59789"/>
    </ligand>
</feature>
<evidence type="ECO:0000256" key="4">
    <source>
        <dbReference type="ARBA" id="ARBA00022679"/>
    </source>
</evidence>
<dbReference type="EC" id="2.1.1.199" evidence="6"/>
<evidence type="ECO:0000256" key="1">
    <source>
        <dbReference type="ARBA" id="ARBA00010396"/>
    </source>
</evidence>
<comment type="similarity">
    <text evidence="1 6">Belongs to the methyltransferase superfamily. RsmH family.</text>
</comment>
<dbReference type="PATRIC" id="fig|1703779.3.peg.1305"/>
<dbReference type="InterPro" id="IPR023397">
    <property type="entry name" value="SAM-dep_MeTrfase_MraW_recog"/>
</dbReference>
<feature type="binding site" evidence="6">
    <location>
        <position position="82"/>
    </location>
    <ligand>
        <name>S-adenosyl-L-methionine</name>
        <dbReference type="ChEBI" id="CHEBI:59789"/>
    </ligand>
</feature>
<dbReference type="Gene3D" id="3.40.50.150">
    <property type="entry name" value="Vaccinia Virus protein VP39"/>
    <property type="match status" value="1"/>
</dbReference>
<feature type="binding site" evidence="6">
    <location>
        <begin position="36"/>
        <end position="38"/>
    </location>
    <ligand>
        <name>S-adenosyl-L-methionine</name>
        <dbReference type="ChEBI" id="CHEBI:59789"/>
    </ligand>
</feature>
<evidence type="ECO:0000313" key="8">
    <source>
        <dbReference type="Proteomes" id="UP000051373"/>
    </source>
</evidence>
<dbReference type="InterPro" id="IPR029063">
    <property type="entry name" value="SAM-dependent_MTases_sf"/>
</dbReference>
<evidence type="ECO:0000313" key="7">
    <source>
        <dbReference type="EMBL" id="KPK63888.1"/>
    </source>
</evidence>
<comment type="caution">
    <text evidence="7">The sequence shown here is derived from an EMBL/GenBank/DDBJ whole genome shotgun (WGS) entry which is preliminary data.</text>
</comment>
<dbReference type="NCBIfam" id="TIGR00006">
    <property type="entry name" value="16S rRNA (cytosine(1402)-N(4))-methyltransferase RsmH"/>
    <property type="match status" value="1"/>
</dbReference>
<dbReference type="AlphaFoldDB" id="A0A0S8FSY8"/>
<dbReference type="Proteomes" id="UP000051373">
    <property type="component" value="Unassembled WGS sequence"/>
</dbReference>
<dbReference type="PIRSF" id="PIRSF004486">
    <property type="entry name" value="MraW"/>
    <property type="match status" value="1"/>
</dbReference>
<name>A0A0S8FSY8_UNCW3</name>
<dbReference type="SUPFAM" id="SSF53335">
    <property type="entry name" value="S-adenosyl-L-methionine-dependent methyltransferases"/>
    <property type="match status" value="1"/>
</dbReference>
<keyword evidence="6" id="KW-0963">Cytoplasm</keyword>
<sequence>MAQQQVFHQPVLVDEVIHWMNLNDEGLYCDCTVGGAGHLVAMLKNTDAARFVGIDCDPEAVAHSRHVVADYRNRCFIFEDNFINLDLILDKINIRFVNGILFDLGVSYHQLTTSARGFSFDRAGDLLMQMSPKTESLRDKLYRVREDEIMRVLKEYGDVRNYRKLGKRIFELRDALHTTLDLRSVVEESVPRRYLKKNLHKVFQALRIWTNQELTNLRQGLLVAFRKLETKGRMLVIAYHSGEDRIVKCFFRELKQGGKIRMLNKKVIKPRDEEVKNNPRARSAKMRVIEKCVRS</sequence>
<proteinExistence type="inferred from homology"/>
<dbReference type="SUPFAM" id="SSF81799">
    <property type="entry name" value="Putative methyltransferase TM0872, insert domain"/>
    <property type="match status" value="1"/>
</dbReference>
<dbReference type="GO" id="GO:0071424">
    <property type="term" value="F:rRNA (cytosine-N4-)-methyltransferase activity"/>
    <property type="evidence" value="ECO:0007669"/>
    <property type="project" value="UniProtKB-UniRule"/>
</dbReference>
<keyword evidence="4 6" id="KW-0808">Transferase</keyword>
<keyword evidence="5 6" id="KW-0949">S-adenosyl-L-methionine</keyword>
<evidence type="ECO:0000256" key="3">
    <source>
        <dbReference type="ARBA" id="ARBA00022603"/>
    </source>
</evidence>
<dbReference type="GO" id="GO:0005737">
    <property type="term" value="C:cytoplasm"/>
    <property type="evidence" value="ECO:0007669"/>
    <property type="project" value="UniProtKB-SubCell"/>
</dbReference>
<protein>
    <recommendedName>
        <fullName evidence="6">Ribosomal RNA small subunit methyltransferase H</fullName>
        <ecNumber evidence="6">2.1.1.199</ecNumber>
    </recommendedName>
    <alternativeName>
        <fullName evidence="6">16S rRNA m(4)C1402 methyltransferase</fullName>
    </alternativeName>
    <alternativeName>
        <fullName evidence="6">rRNA (cytosine-N(4)-)-methyltransferase RsmH</fullName>
    </alternativeName>
</protein>
<dbReference type="Pfam" id="PF01795">
    <property type="entry name" value="Methyltransf_5"/>
    <property type="match status" value="1"/>
</dbReference>
<dbReference type="PANTHER" id="PTHR11265">
    <property type="entry name" value="S-ADENOSYL-METHYLTRANSFERASE MRAW"/>
    <property type="match status" value="1"/>
</dbReference>
<organism evidence="7 8">
    <name type="scientific">candidate division WOR_3 bacterium SM23_42</name>
    <dbReference type="NCBI Taxonomy" id="1703779"/>
    <lineage>
        <taxon>Bacteria</taxon>
        <taxon>Bacteria division WOR-3</taxon>
    </lineage>
</organism>
<dbReference type="GO" id="GO:0070475">
    <property type="term" value="P:rRNA base methylation"/>
    <property type="evidence" value="ECO:0007669"/>
    <property type="project" value="UniProtKB-UniRule"/>
</dbReference>
<evidence type="ECO:0000256" key="2">
    <source>
        <dbReference type="ARBA" id="ARBA00022552"/>
    </source>
</evidence>
<comment type="subcellular location">
    <subcellularLocation>
        <location evidence="6">Cytoplasm</location>
    </subcellularLocation>
</comment>
<feature type="binding site" evidence="6">
    <location>
        <position position="55"/>
    </location>
    <ligand>
        <name>S-adenosyl-L-methionine</name>
        <dbReference type="ChEBI" id="CHEBI:59789"/>
    </ligand>
</feature>
<gene>
    <name evidence="6" type="primary">rsmH</name>
    <name evidence="7" type="ORF">AMJ83_05435</name>
</gene>
<dbReference type="PANTHER" id="PTHR11265:SF0">
    <property type="entry name" value="12S RRNA N4-METHYLCYTIDINE METHYLTRANSFERASE"/>
    <property type="match status" value="1"/>
</dbReference>
<dbReference type="InterPro" id="IPR002903">
    <property type="entry name" value="RsmH"/>
</dbReference>
<dbReference type="EMBL" id="LJUJ01000008">
    <property type="protein sequence ID" value="KPK63888.1"/>
    <property type="molecule type" value="Genomic_DNA"/>
</dbReference>
<reference evidence="7 8" key="1">
    <citation type="journal article" date="2015" name="Microbiome">
        <title>Genomic resolution of linkages in carbon, nitrogen, and sulfur cycling among widespread estuary sediment bacteria.</title>
        <authorList>
            <person name="Baker B.J."/>
            <person name="Lazar C.S."/>
            <person name="Teske A.P."/>
            <person name="Dick G.J."/>
        </authorList>
    </citation>
    <scope>NUCLEOTIDE SEQUENCE [LARGE SCALE GENOMIC DNA]</scope>
    <source>
        <strain evidence="7">SM23_42</strain>
    </source>
</reference>
<dbReference type="STRING" id="1703779.AMJ83_05435"/>
<accession>A0A0S8FSY8</accession>
<evidence type="ECO:0000256" key="6">
    <source>
        <dbReference type="HAMAP-Rule" id="MF_01007"/>
    </source>
</evidence>
<comment type="catalytic activity">
    <reaction evidence="6">
        <text>cytidine(1402) in 16S rRNA + S-adenosyl-L-methionine = N(4)-methylcytidine(1402) in 16S rRNA + S-adenosyl-L-homocysteine + H(+)</text>
        <dbReference type="Rhea" id="RHEA:42928"/>
        <dbReference type="Rhea" id="RHEA-COMP:10286"/>
        <dbReference type="Rhea" id="RHEA-COMP:10287"/>
        <dbReference type="ChEBI" id="CHEBI:15378"/>
        <dbReference type="ChEBI" id="CHEBI:57856"/>
        <dbReference type="ChEBI" id="CHEBI:59789"/>
        <dbReference type="ChEBI" id="CHEBI:74506"/>
        <dbReference type="ChEBI" id="CHEBI:82748"/>
        <dbReference type="EC" id="2.1.1.199"/>
    </reaction>
</comment>
<comment type="function">
    <text evidence="6">Specifically methylates the N4 position of cytidine in position 1402 (C1402) of 16S rRNA.</text>
</comment>
<dbReference type="HAMAP" id="MF_01007">
    <property type="entry name" value="16SrRNA_methyltr_H"/>
    <property type="match status" value="1"/>
</dbReference>
<dbReference type="Gene3D" id="1.10.150.170">
    <property type="entry name" value="Putative methyltransferase TM0872, insert domain"/>
    <property type="match status" value="1"/>
</dbReference>
<evidence type="ECO:0000256" key="5">
    <source>
        <dbReference type="ARBA" id="ARBA00022691"/>
    </source>
</evidence>